<feature type="chain" id="PRO_5015308823" evidence="5">
    <location>
        <begin position="24"/>
        <end position="526"/>
    </location>
</feature>
<evidence type="ECO:0000256" key="1">
    <source>
        <dbReference type="ARBA" id="ARBA00009995"/>
    </source>
</evidence>
<dbReference type="PANTHER" id="PTHR48043">
    <property type="entry name" value="EG:EG0003.4 PROTEIN-RELATED"/>
    <property type="match status" value="1"/>
</dbReference>
<keyword evidence="5" id="KW-0732">Signal</keyword>
<feature type="transmembrane region" description="Helical" evidence="4">
    <location>
        <begin position="478"/>
        <end position="500"/>
    </location>
</feature>
<keyword evidence="4" id="KW-0472">Membrane</keyword>
<dbReference type="PANTHER" id="PTHR48043:SF159">
    <property type="entry name" value="EG:EG0003.4 PROTEIN-RELATED"/>
    <property type="match status" value="1"/>
</dbReference>
<proteinExistence type="evidence at transcript level"/>
<protein>
    <submittedName>
        <fullName evidence="6">UDP-glucuronosyltransferase 321H1</fullName>
    </submittedName>
</protein>
<dbReference type="SUPFAM" id="SSF53756">
    <property type="entry name" value="UDP-Glycosyltransferase/glycogen phosphorylase"/>
    <property type="match status" value="1"/>
</dbReference>
<keyword evidence="4" id="KW-1133">Transmembrane helix</keyword>
<dbReference type="EMBL" id="MF034854">
    <property type="protein sequence ID" value="AVT42220.1"/>
    <property type="molecule type" value="mRNA"/>
</dbReference>
<evidence type="ECO:0000256" key="3">
    <source>
        <dbReference type="ARBA" id="ARBA00022679"/>
    </source>
</evidence>
<evidence type="ECO:0000256" key="5">
    <source>
        <dbReference type="SAM" id="SignalP"/>
    </source>
</evidence>
<reference evidence="6" key="1">
    <citation type="submission" date="2017-05" db="EMBL/GenBank/DDBJ databases">
        <authorList>
            <person name="Song R."/>
            <person name="Chenine A.L."/>
            <person name="Ruprecht R.M."/>
        </authorList>
    </citation>
    <scope>NUCLEOTIDE SEQUENCE</scope>
</reference>
<dbReference type="InterPro" id="IPR002213">
    <property type="entry name" value="UDP_glucos_trans"/>
</dbReference>
<keyword evidence="3 6" id="KW-0808">Transferase</keyword>
<sequence length="526" mass="61136">MCIMKIYLNIFCILLTSLKFSETANILAIIPTPSFSHQIPFRSLWTELSLKGHNVTLVTTDPIKNSSLTNLHEIDISYAYKYVEKYKYVEIASDDTKSNFDILKSIRGLANETNHHFFQSPEGQNLIHNKDNKFDLLIVEAQLPVMMVFSWHYKIPFIGVSSLDCSLQYHDSAGNPTHPVINPDPNQPVANLQDMTFWERLQSFILINIYRIIIYFDTLKRETNILKIYFGDDVPPLVDIQNNISMLFISMNPIFQSIRPLMPNTISLGNGMHIFPNQTLPKDIKHFLDGARQGAIYFSLGSNVKCEILNINTKAELLKAFKDLPYKVLWRTDNYFENLPKNVMVQKWLPQQGVLEHPNIKLFITQGGLQSMQESIYYDKPMIGISFFGDQHANVQRMVVQGFGIHLSKNNITKESVTNAIKEIMNNPRYTEKAKQFGKIIRDVDMPNIDKAIWWTEYVIRHKGAKHFRSPTVDMPFWKYYLLDVIGFFLGIIYVIYNILKIFFKLLIKFFRIFYKKGTHKKEKTS</sequence>
<evidence type="ECO:0000256" key="4">
    <source>
        <dbReference type="SAM" id="Phobius"/>
    </source>
</evidence>
<keyword evidence="4" id="KW-0812">Transmembrane</keyword>
<keyword evidence="2" id="KW-0328">Glycosyltransferase</keyword>
<dbReference type="InterPro" id="IPR050271">
    <property type="entry name" value="UDP-glycosyltransferase"/>
</dbReference>
<comment type="similarity">
    <text evidence="1">Belongs to the UDP-glycosyltransferase family.</text>
</comment>
<dbReference type="Gene3D" id="3.40.50.2000">
    <property type="entry name" value="Glycogen Phosphorylase B"/>
    <property type="match status" value="2"/>
</dbReference>
<dbReference type="FunFam" id="3.40.50.2000:FF:000021">
    <property type="entry name" value="UDP-glucuronosyltransferase"/>
    <property type="match status" value="1"/>
</dbReference>
<dbReference type="AlphaFoldDB" id="A0A2R4FXG6"/>
<dbReference type="Pfam" id="PF00201">
    <property type="entry name" value="UDPGT"/>
    <property type="match status" value="1"/>
</dbReference>
<accession>A0A2R4FXG6</accession>
<feature type="signal peptide" evidence="5">
    <location>
        <begin position="1"/>
        <end position="23"/>
    </location>
</feature>
<evidence type="ECO:0000313" key="6">
    <source>
        <dbReference type="EMBL" id="AVT42220.1"/>
    </source>
</evidence>
<dbReference type="GO" id="GO:0008194">
    <property type="term" value="F:UDP-glycosyltransferase activity"/>
    <property type="evidence" value="ECO:0007669"/>
    <property type="project" value="InterPro"/>
</dbReference>
<evidence type="ECO:0000256" key="2">
    <source>
        <dbReference type="ARBA" id="ARBA00022676"/>
    </source>
</evidence>
<organism evidence="6">
    <name type="scientific">Lissorhoptrus oryzophilus</name>
    <name type="common">rice water weevil</name>
    <dbReference type="NCBI Taxonomy" id="308863"/>
    <lineage>
        <taxon>Eukaryota</taxon>
        <taxon>Metazoa</taxon>
        <taxon>Ecdysozoa</taxon>
        <taxon>Arthropoda</taxon>
        <taxon>Hexapoda</taxon>
        <taxon>Insecta</taxon>
        <taxon>Pterygota</taxon>
        <taxon>Neoptera</taxon>
        <taxon>Endopterygota</taxon>
        <taxon>Coleoptera</taxon>
        <taxon>Polyphaga</taxon>
        <taxon>Cucujiformia</taxon>
        <taxon>Erirhinidae</taxon>
        <taxon>Erirhininae</taxon>
        <taxon>Lissorhoptrus</taxon>
    </lineage>
</organism>
<dbReference type="CDD" id="cd03784">
    <property type="entry name" value="GT1_Gtf-like"/>
    <property type="match status" value="1"/>
</dbReference>
<name>A0A2R4FXG6_9CUCU</name>